<keyword evidence="2" id="KW-1185">Reference proteome</keyword>
<proteinExistence type="predicted"/>
<evidence type="ECO:0000313" key="2">
    <source>
        <dbReference type="Proteomes" id="UP001500124"/>
    </source>
</evidence>
<evidence type="ECO:0008006" key="3">
    <source>
        <dbReference type="Google" id="ProtNLM"/>
    </source>
</evidence>
<reference evidence="2" key="1">
    <citation type="journal article" date="2019" name="Int. J. Syst. Evol. Microbiol.">
        <title>The Global Catalogue of Microorganisms (GCM) 10K type strain sequencing project: providing services to taxonomists for standard genome sequencing and annotation.</title>
        <authorList>
            <consortium name="The Broad Institute Genomics Platform"/>
            <consortium name="The Broad Institute Genome Sequencing Center for Infectious Disease"/>
            <person name="Wu L."/>
            <person name="Ma J."/>
        </authorList>
    </citation>
    <scope>NUCLEOTIDE SEQUENCE [LARGE SCALE GENOMIC DNA]</scope>
    <source>
        <strain evidence="2">JCM 18410</strain>
    </source>
</reference>
<dbReference type="EMBL" id="BAABKC010000022">
    <property type="protein sequence ID" value="GAA5050094.1"/>
    <property type="molecule type" value="Genomic_DNA"/>
</dbReference>
<evidence type="ECO:0000313" key="1">
    <source>
        <dbReference type="EMBL" id="GAA5050094.1"/>
    </source>
</evidence>
<dbReference type="RefSeq" id="WP_345667741.1">
    <property type="nucleotide sequence ID" value="NZ_BAABKC010000022.1"/>
</dbReference>
<name>A0ABP9K6P8_9ACTN</name>
<protein>
    <recommendedName>
        <fullName evidence="3">Acyl-CoA carboxylase subunit epsilon</fullName>
    </recommendedName>
</protein>
<dbReference type="Proteomes" id="UP001500124">
    <property type="component" value="Unassembled WGS sequence"/>
</dbReference>
<dbReference type="InterPro" id="IPR032716">
    <property type="entry name" value="ACC_epsilon"/>
</dbReference>
<accession>A0ABP9K6P8</accession>
<comment type="caution">
    <text evidence="1">The sequence shown here is derived from an EMBL/GenBank/DDBJ whole genome shotgun (WGS) entry which is preliminary data.</text>
</comment>
<gene>
    <name evidence="1" type="ORF">GCM10023336_17640</name>
</gene>
<organism evidence="1 2">
    <name type="scientific">Streptomyces similanensis</name>
    <dbReference type="NCBI Taxonomy" id="1274988"/>
    <lineage>
        <taxon>Bacteria</taxon>
        <taxon>Bacillati</taxon>
        <taxon>Actinomycetota</taxon>
        <taxon>Actinomycetes</taxon>
        <taxon>Kitasatosporales</taxon>
        <taxon>Streptomycetaceae</taxon>
        <taxon>Streptomyces</taxon>
    </lineage>
</organism>
<sequence>MTIKVVRGNPTPEELAAVVALLSVAGRPHSGPAPRRAGAWASRRRLLRTPHAYGTAGWLASALPH</sequence>
<dbReference type="Pfam" id="PF13822">
    <property type="entry name" value="ACC_epsilon"/>
    <property type="match status" value="1"/>
</dbReference>